<evidence type="ECO:0000313" key="7">
    <source>
        <dbReference type="Proteomes" id="UP001501577"/>
    </source>
</evidence>
<dbReference type="InterPro" id="IPR012340">
    <property type="entry name" value="NA-bd_OB-fold"/>
</dbReference>
<keyword evidence="7" id="KW-1185">Reference proteome</keyword>
<accession>A0ABN3YC30</accession>
<evidence type="ECO:0000313" key="6">
    <source>
        <dbReference type="EMBL" id="GAA3019170.1"/>
    </source>
</evidence>
<dbReference type="PIRSF" id="PIRSF012524">
    <property type="entry name" value="YitL_S1"/>
    <property type="match status" value="1"/>
</dbReference>
<evidence type="ECO:0000259" key="3">
    <source>
        <dbReference type="Pfam" id="PF17783"/>
    </source>
</evidence>
<dbReference type="InterPro" id="IPR048587">
    <property type="entry name" value="CvfB_S1_3rd"/>
</dbReference>
<dbReference type="Pfam" id="PF21543">
    <property type="entry name" value="CvfB_2nd"/>
    <property type="match status" value="1"/>
</dbReference>
<dbReference type="PANTHER" id="PTHR37296:SF1">
    <property type="entry name" value="CONSERVED VIRULENCE FACTOR B"/>
    <property type="match status" value="1"/>
</dbReference>
<dbReference type="Gene3D" id="1.10.10.10">
    <property type="entry name" value="Winged helix-like DNA-binding domain superfamily/Winged helix DNA-binding domain"/>
    <property type="match status" value="1"/>
</dbReference>
<comment type="similarity">
    <text evidence="1">Belongs to the CvfB family.</text>
</comment>
<gene>
    <name evidence="6" type="ORF">GCM10019998_14490</name>
</gene>
<evidence type="ECO:0000256" key="1">
    <source>
        <dbReference type="PIRNR" id="PIRNR012524"/>
    </source>
</evidence>
<feature type="domain" description="Conserved virulence factor B second S1" evidence="4">
    <location>
        <begin position="71"/>
        <end position="132"/>
    </location>
</feature>
<dbReference type="RefSeq" id="WP_068709342.1">
    <property type="nucleotide sequence ID" value="NZ_BAAAXQ010000048.1"/>
</dbReference>
<feature type="domain" description="Conserved virulence factor B third S1" evidence="5">
    <location>
        <begin position="139"/>
        <end position="213"/>
    </location>
</feature>
<dbReference type="EMBL" id="BAAAXQ010000048">
    <property type="protein sequence ID" value="GAA3019170.1"/>
    <property type="molecule type" value="Genomic_DNA"/>
</dbReference>
<dbReference type="Pfam" id="PF17783">
    <property type="entry name" value="WHD_CvfB"/>
    <property type="match status" value="1"/>
</dbReference>
<comment type="caution">
    <text evidence="6">The sequence shown here is derived from an EMBL/GenBank/DDBJ whole genome shotgun (WGS) entry which is preliminary data.</text>
</comment>
<dbReference type="InterPro" id="IPR036388">
    <property type="entry name" value="WH-like_DNA-bd_sf"/>
</dbReference>
<dbReference type="Gene3D" id="2.40.50.140">
    <property type="entry name" value="Nucleic acid-binding proteins"/>
    <property type="match status" value="2"/>
</dbReference>
<reference evidence="6 7" key="1">
    <citation type="journal article" date="2019" name="Int. J. Syst. Evol. Microbiol.">
        <title>The Global Catalogue of Microorganisms (GCM) 10K type strain sequencing project: providing services to taxonomists for standard genome sequencing and annotation.</title>
        <authorList>
            <consortium name="The Broad Institute Genomics Platform"/>
            <consortium name="The Broad Institute Genome Sequencing Center for Infectious Disease"/>
            <person name="Wu L."/>
            <person name="Ma J."/>
        </authorList>
    </citation>
    <scope>NUCLEOTIDE SEQUENCE [LARGE SCALE GENOMIC DNA]</scope>
    <source>
        <strain evidence="6 7">JCM 8736</strain>
    </source>
</reference>
<dbReference type="InterPro" id="IPR040764">
    <property type="entry name" value="CvfB_WH"/>
</dbReference>
<dbReference type="InterPro" id="IPR048588">
    <property type="entry name" value="CvfB_S1_2nd"/>
</dbReference>
<feature type="domain" description="Conserved virulence factor B-like winged helix" evidence="3">
    <location>
        <begin position="224"/>
        <end position="282"/>
    </location>
</feature>
<dbReference type="PANTHER" id="PTHR37296">
    <property type="entry name" value="CONSERVED VIRULENCE FACTOR B"/>
    <property type="match status" value="1"/>
</dbReference>
<protein>
    <submittedName>
        <fullName evidence="6">Virulence factor B family protein</fullName>
    </submittedName>
</protein>
<evidence type="ECO:0000259" key="4">
    <source>
        <dbReference type="Pfam" id="PF21191"/>
    </source>
</evidence>
<organism evidence="6 7">
    <name type="scientific">Tetragenococcus solitarius</name>
    <dbReference type="NCBI Taxonomy" id="71453"/>
    <lineage>
        <taxon>Bacteria</taxon>
        <taxon>Bacillati</taxon>
        <taxon>Bacillota</taxon>
        <taxon>Bacilli</taxon>
        <taxon>Lactobacillales</taxon>
        <taxon>Enterococcaceae</taxon>
        <taxon>Tetragenococcus</taxon>
    </lineage>
</organism>
<evidence type="ECO:0000259" key="2">
    <source>
        <dbReference type="Pfam" id="PF13509"/>
    </source>
</evidence>
<feature type="domain" description="Conserved virulence factor B first S1" evidence="2">
    <location>
        <begin position="5"/>
        <end position="61"/>
    </location>
</feature>
<proteinExistence type="inferred from homology"/>
<dbReference type="Proteomes" id="UP001501577">
    <property type="component" value="Unassembled WGS sequence"/>
</dbReference>
<sequence length="287" mass="32420">MNELLGTVFTGMVTDENEQYYFVQKNGQTFRLAKKEGNHGLGEAVKGFAYLNQKQEAVFTTEIPKIRKGHYAFAPVTEVRRDLGVFVDIGLADKDIAVSLDELPSLHELWPKKGDRLMIALAVDKKNRIWGTLAEEKNFQSLKKIANEEMKNKDIVGIVYRLKLVGTYLLTDDYHIGFIHPSERYTEPRLGQYISGRVIGVRPDGVLNISLKPRAYEAISDDAAMIYAYLKQKPAQEMPYTDKSSPEDIKQLFGISKVQFKRALGSLMKQGLVSQEEGVTKLIQNSN</sequence>
<dbReference type="InterPro" id="IPR014464">
    <property type="entry name" value="CvfB_fam"/>
</dbReference>
<dbReference type="Pfam" id="PF13509">
    <property type="entry name" value="S1_2"/>
    <property type="match status" value="1"/>
</dbReference>
<dbReference type="Gene3D" id="2.40.50.330">
    <property type="match status" value="1"/>
</dbReference>
<name>A0ABN3YC30_9ENTE</name>
<evidence type="ECO:0000259" key="5">
    <source>
        <dbReference type="Pfam" id="PF21543"/>
    </source>
</evidence>
<dbReference type="InterPro" id="IPR039566">
    <property type="entry name" value="CvfB_S1_st"/>
</dbReference>
<dbReference type="Pfam" id="PF21191">
    <property type="entry name" value="CvfB_1st"/>
    <property type="match status" value="1"/>
</dbReference>